<evidence type="ECO:0000256" key="1">
    <source>
        <dbReference type="PROSITE-ProRule" id="PRU00169"/>
    </source>
</evidence>
<evidence type="ECO:0000259" key="3">
    <source>
        <dbReference type="PROSITE" id="PS50930"/>
    </source>
</evidence>
<dbReference type="Proteomes" id="UP001500433">
    <property type="component" value="Unassembled WGS sequence"/>
</dbReference>
<gene>
    <name evidence="4" type="ORF">GCM10023311_15870</name>
</gene>
<protein>
    <submittedName>
        <fullName evidence="4">LytTR family DNA-binding domain-containing protein</fullName>
    </submittedName>
</protein>
<comment type="caution">
    <text evidence="4">The sequence shown here is derived from an EMBL/GenBank/DDBJ whole genome shotgun (WGS) entry which is preliminary data.</text>
</comment>
<dbReference type="InterPro" id="IPR046947">
    <property type="entry name" value="LytR-like"/>
</dbReference>
<evidence type="ECO:0000259" key="2">
    <source>
        <dbReference type="PROSITE" id="PS50110"/>
    </source>
</evidence>
<feature type="domain" description="HTH LytTR-type" evidence="3">
    <location>
        <begin position="135"/>
        <end position="233"/>
    </location>
</feature>
<keyword evidence="4" id="KW-0238">DNA-binding</keyword>
<dbReference type="SMART" id="SM00850">
    <property type="entry name" value="LytTR"/>
    <property type="match status" value="1"/>
</dbReference>
<evidence type="ECO:0000313" key="4">
    <source>
        <dbReference type="EMBL" id="GAA4892236.1"/>
    </source>
</evidence>
<dbReference type="GO" id="GO:0003677">
    <property type="term" value="F:DNA binding"/>
    <property type="evidence" value="ECO:0007669"/>
    <property type="project" value="UniProtKB-KW"/>
</dbReference>
<dbReference type="PROSITE" id="PS50110">
    <property type="entry name" value="RESPONSE_REGULATORY"/>
    <property type="match status" value="1"/>
</dbReference>
<dbReference type="PANTHER" id="PTHR37299:SF1">
    <property type="entry name" value="STAGE 0 SPORULATION PROTEIN A HOMOLOG"/>
    <property type="match status" value="1"/>
</dbReference>
<feature type="domain" description="Response regulatory" evidence="2">
    <location>
        <begin position="4"/>
        <end position="115"/>
    </location>
</feature>
<dbReference type="PANTHER" id="PTHR37299">
    <property type="entry name" value="TRANSCRIPTIONAL REGULATOR-RELATED"/>
    <property type="match status" value="1"/>
</dbReference>
<dbReference type="Pfam" id="PF00072">
    <property type="entry name" value="Response_reg"/>
    <property type="match status" value="1"/>
</dbReference>
<dbReference type="InterPro" id="IPR007492">
    <property type="entry name" value="LytTR_DNA-bd_dom"/>
</dbReference>
<organism evidence="4 5">
    <name type="scientific">Flaviramulus aquimarinus</name>
    <dbReference type="NCBI Taxonomy" id="1170456"/>
    <lineage>
        <taxon>Bacteria</taxon>
        <taxon>Pseudomonadati</taxon>
        <taxon>Bacteroidota</taxon>
        <taxon>Flavobacteriia</taxon>
        <taxon>Flavobacteriales</taxon>
        <taxon>Flavobacteriaceae</taxon>
        <taxon>Flaviramulus</taxon>
    </lineage>
</organism>
<dbReference type="SUPFAM" id="SSF52172">
    <property type="entry name" value="CheY-like"/>
    <property type="match status" value="1"/>
</dbReference>
<dbReference type="Pfam" id="PF04397">
    <property type="entry name" value="LytTR"/>
    <property type="match status" value="1"/>
</dbReference>
<reference evidence="5" key="1">
    <citation type="journal article" date="2019" name="Int. J. Syst. Evol. Microbiol.">
        <title>The Global Catalogue of Microorganisms (GCM) 10K type strain sequencing project: providing services to taxonomists for standard genome sequencing and annotation.</title>
        <authorList>
            <consortium name="The Broad Institute Genomics Platform"/>
            <consortium name="The Broad Institute Genome Sequencing Center for Infectious Disease"/>
            <person name="Wu L."/>
            <person name="Ma J."/>
        </authorList>
    </citation>
    <scope>NUCLEOTIDE SEQUENCE [LARGE SCALE GENOMIC DNA]</scope>
    <source>
        <strain evidence="5">JCM 18274</strain>
    </source>
</reference>
<accession>A0ABP9F2T7</accession>
<dbReference type="RefSeq" id="WP_345273586.1">
    <property type="nucleotide sequence ID" value="NZ_BAABJH010000001.1"/>
</dbReference>
<name>A0ABP9F2T7_9FLAO</name>
<dbReference type="Gene3D" id="3.40.50.2300">
    <property type="match status" value="1"/>
</dbReference>
<dbReference type="Gene3D" id="2.40.50.1020">
    <property type="entry name" value="LytTr DNA-binding domain"/>
    <property type="match status" value="1"/>
</dbReference>
<dbReference type="InterPro" id="IPR001789">
    <property type="entry name" value="Sig_transdc_resp-reg_receiver"/>
</dbReference>
<keyword evidence="5" id="KW-1185">Reference proteome</keyword>
<dbReference type="PROSITE" id="PS50930">
    <property type="entry name" value="HTH_LYTTR"/>
    <property type="match status" value="1"/>
</dbReference>
<keyword evidence="1" id="KW-0597">Phosphoprotein</keyword>
<dbReference type="InterPro" id="IPR011006">
    <property type="entry name" value="CheY-like_superfamily"/>
</dbReference>
<feature type="modified residue" description="4-aspartylphosphate" evidence="1">
    <location>
        <position position="55"/>
    </location>
</feature>
<evidence type="ECO:0000313" key="5">
    <source>
        <dbReference type="Proteomes" id="UP001500433"/>
    </source>
</evidence>
<proteinExistence type="predicted"/>
<dbReference type="SMART" id="SM00448">
    <property type="entry name" value="REC"/>
    <property type="match status" value="1"/>
</dbReference>
<sequence length="242" mass="28233">MKIKCIIIDDEPLAISVIENHLKNFDHVEIVETFNNPLKAYRVLEQEKIDLVFLDINMPQMTGFAFIDNLSYKPLIVITTAYREYAVKSFELNILDYLVKPIPFNRFLKTINKVYQQVYVSNTSADVSLQQEPHIFLKVNKKLIKINLNDILYIESLKDYIKVITTLGDYVVHKSLTAITEELPQSNFIRIHRSYTISINKVIALEGNTVEISNRKIPIGRNYVKQTKERIFNINDDKEHKN</sequence>
<dbReference type="EMBL" id="BAABJH010000001">
    <property type="protein sequence ID" value="GAA4892236.1"/>
    <property type="molecule type" value="Genomic_DNA"/>
</dbReference>